<dbReference type="Gene3D" id="3.40.50.12780">
    <property type="entry name" value="N-terminal domain of ligase-like"/>
    <property type="match status" value="1"/>
</dbReference>
<dbReference type="InterPro" id="IPR045851">
    <property type="entry name" value="AMP-bd_C_sf"/>
</dbReference>
<dbReference type="Pfam" id="PF00501">
    <property type="entry name" value="AMP-binding"/>
    <property type="match status" value="1"/>
</dbReference>
<dbReference type="GO" id="GO:0005886">
    <property type="term" value="C:plasma membrane"/>
    <property type="evidence" value="ECO:0007669"/>
    <property type="project" value="TreeGrafter"/>
</dbReference>
<dbReference type="GO" id="GO:0030182">
    <property type="term" value="P:neuron differentiation"/>
    <property type="evidence" value="ECO:0007669"/>
    <property type="project" value="TreeGrafter"/>
</dbReference>
<dbReference type="GO" id="GO:0005811">
    <property type="term" value="C:lipid droplet"/>
    <property type="evidence" value="ECO:0007669"/>
    <property type="project" value="TreeGrafter"/>
</dbReference>
<evidence type="ECO:0000313" key="9">
    <source>
        <dbReference type="Proteomes" id="UP000694700"/>
    </source>
</evidence>
<evidence type="ECO:0000259" key="7">
    <source>
        <dbReference type="Pfam" id="PF00501"/>
    </source>
</evidence>
<evidence type="ECO:0000313" key="8">
    <source>
        <dbReference type="Ensembl" id="ENSCCRP00015045279.1"/>
    </source>
</evidence>
<dbReference type="SUPFAM" id="SSF56801">
    <property type="entry name" value="Acetyl-CoA synthetase-like"/>
    <property type="match status" value="1"/>
</dbReference>
<evidence type="ECO:0000256" key="1">
    <source>
        <dbReference type="ARBA" id="ARBA00006432"/>
    </source>
</evidence>
<comment type="similarity">
    <text evidence="1">Belongs to the ATP-dependent AMP-binding enzyme family.</text>
</comment>
<organism evidence="8 9">
    <name type="scientific">Cyprinus carpio</name>
    <name type="common">Common carp</name>
    <dbReference type="NCBI Taxonomy" id="7962"/>
    <lineage>
        <taxon>Eukaryota</taxon>
        <taxon>Metazoa</taxon>
        <taxon>Chordata</taxon>
        <taxon>Craniata</taxon>
        <taxon>Vertebrata</taxon>
        <taxon>Euteleostomi</taxon>
        <taxon>Actinopterygii</taxon>
        <taxon>Neopterygii</taxon>
        <taxon>Teleostei</taxon>
        <taxon>Ostariophysi</taxon>
        <taxon>Cypriniformes</taxon>
        <taxon>Cyprinidae</taxon>
        <taxon>Cyprininae</taxon>
        <taxon>Cyprinus</taxon>
    </lineage>
</organism>
<dbReference type="Ensembl" id="ENSCCRT00015046802.1">
    <property type="protein sequence ID" value="ENSCCRP00015045279.1"/>
    <property type="gene ID" value="ENSCCRG00015018669.1"/>
</dbReference>
<dbReference type="PANTHER" id="PTHR43272">
    <property type="entry name" value="LONG-CHAIN-FATTY-ACID--COA LIGASE"/>
    <property type="match status" value="1"/>
</dbReference>
<dbReference type="Proteomes" id="UP000694700">
    <property type="component" value="Unplaced"/>
</dbReference>
<sequence length="644" mass="71210">LFLFSPSALSAFNNHILPVILSGRPEGPYRAVESADALVTQDFEGVDTLDKLFVHAVKRFGQASCLGTREVLSEEEEKQPNGKIFKKLVLGDYSWMTYEETDQAVESFGSGLAALDLQPRNTIAIFCETRIEWMITAQACFRRNFPLVTLYATLGEDAVVYGLDQCGATHLITSTELLRTKLKVHKATDIIQEVMELGTKPENLSKEYKRPTASDLAVVMYTSGSTGKPKGVKMQHSNLIAGMAGQCQRIPGLGSQDTYIAYLPLAHVLELTAEISCVSHGCRLGYSSPHTLTDQSSKIKSGGKGDCSVLKPTLIAAVPEIMDRICKNVNGKLREMSVIQRTLFKVGYNYKLQKVLFFKRVNLLLGGCVRLMLSGGAPLSASTQRFMNVCFCPVAVGYGLTETCGAGTISEFSDYSTGRVGAPLICSEIKLRDWPEGGYTSQDKPHPRGEILIGGPNVAMGYYGSEGEEENDNFWVDEAGQRWFCTGDVGEVHPDGCLQIVDRKKDLVKLQAGEYVSLGKIEAALKNSPLIDNICVYASSDQNYLISFVVPNQKQLTELAKKNGVEDEWEELCNHTKMEEEVLKVIKEIAVTSKLERFEVPQKIRLSSEAWTPETGLVTDAFKLKRKELKNHYIKDIERLYGAK</sequence>
<evidence type="ECO:0000256" key="4">
    <source>
        <dbReference type="ARBA" id="ARBA00023098"/>
    </source>
</evidence>
<name>A0A8C1V377_CYPCA</name>
<evidence type="ECO:0000256" key="5">
    <source>
        <dbReference type="ARBA" id="ARBA00024484"/>
    </source>
</evidence>
<keyword evidence="4" id="KW-0443">Lipid metabolism</keyword>
<dbReference type="Gene3D" id="3.30.300.30">
    <property type="match status" value="1"/>
</dbReference>
<evidence type="ECO:0000256" key="3">
    <source>
        <dbReference type="ARBA" id="ARBA00022832"/>
    </source>
</evidence>
<dbReference type="PANTHER" id="PTHR43272:SF22">
    <property type="entry name" value="LONG-CHAIN-FATTY-ACID--COA LIGASE 4"/>
    <property type="match status" value="1"/>
</dbReference>
<reference evidence="8" key="1">
    <citation type="submission" date="2025-08" db="UniProtKB">
        <authorList>
            <consortium name="Ensembl"/>
        </authorList>
    </citation>
    <scope>IDENTIFICATION</scope>
</reference>
<dbReference type="GO" id="GO:0005783">
    <property type="term" value="C:endoplasmic reticulum"/>
    <property type="evidence" value="ECO:0007669"/>
    <property type="project" value="TreeGrafter"/>
</dbReference>
<dbReference type="PROSITE" id="PS00455">
    <property type="entry name" value="AMP_BINDING"/>
    <property type="match status" value="1"/>
</dbReference>
<dbReference type="GO" id="GO:0035336">
    <property type="term" value="P:long-chain fatty-acyl-CoA metabolic process"/>
    <property type="evidence" value="ECO:0007669"/>
    <property type="project" value="TreeGrafter"/>
</dbReference>
<comment type="catalytic activity">
    <reaction evidence="5">
        <text>a long-chain fatty acid + ATP + CoA = a long-chain fatty acyl-CoA + AMP + diphosphate</text>
        <dbReference type="Rhea" id="RHEA:15421"/>
        <dbReference type="ChEBI" id="CHEBI:30616"/>
        <dbReference type="ChEBI" id="CHEBI:33019"/>
        <dbReference type="ChEBI" id="CHEBI:57287"/>
        <dbReference type="ChEBI" id="CHEBI:57560"/>
        <dbReference type="ChEBI" id="CHEBI:83139"/>
        <dbReference type="ChEBI" id="CHEBI:456215"/>
        <dbReference type="EC" id="6.2.1.3"/>
    </reaction>
    <physiologicalReaction direction="left-to-right" evidence="5">
        <dbReference type="Rhea" id="RHEA:15422"/>
    </physiologicalReaction>
</comment>
<evidence type="ECO:0000256" key="6">
    <source>
        <dbReference type="ARBA" id="ARBA00026121"/>
    </source>
</evidence>
<dbReference type="AlphaFoldDB" id="A0A8C1V377"/>
<feature type="domain" description="AMP-dependent synthetase/ligase" evidence="7">
    <location>
        <begin position="85"/>
        <end position="463"/>
    </location>
</feature>
<protein>
    <recommendedName>
        <fullName evidence="6">long-chain-fatty-acid--CoA ligase</fullName>
        <ecNumber evidence="6">6.2.1.3</ecNumber>
    </recommendedName>
</protein>
<keyword evidence="2" id="KW-0436">Ligase</keyword>
<evidence type="ECO:0000256" key="2">
    <source>
        <dbReference type="ARBA" id="ARBA00022598"/>
    </source>
</evidence>
<dbReference type="EC" id="6.2.1.3" evidence="6"/>
<dbReference type="InterPro" id="IPR000873">
    <property type="entry name" value="AMP-dep_synth/lig_dom"/>
</dbReference>
<dbReference type="GO" id="GO:0047676">
    <property type="term" value="F:arachidonate-CoA ligase activity"/>
    <property type="evidence" value="ECO:0007669"/>
    <property type="project" value="TreeGrafter"/>
</dbReference>
<keyword evidence="3" id="KW-0276">Fatty acid metabolism</keyword>
<proteinExistence type="inferred from homology"/>
<dbReference type="InterPro" id="IPR020845">
    <property type="entry name" value="AMP-binding_CS"/>
</dbReference>
<accession>A0A8C1V377</accession>
<dbReference type="InterPro" id="IPR042099">
    <property type="entry name" value="ANL_N_sf"/>
</dbReference>